<reference evidence="2 3" key="1">
    <citation type="submission" date="2025-04" db="UniProtKB">
        <authorList>
            <consortium name="RefSeq"/>
        </authorList>
    </citation>
    <scope>IDENTIFICATION</scope>
</reference>
<feature type="compositionally biased region" description="Polar residues" evidence="1">
    <location>
        <begin position="1"/>
        <end position="16"/>
    </location>
</feature>
<gene>
    <name evidence="2 3 4" type="primary">LOC107826599</name>
</gene>
<name>A0A1S4D6U3_TOBAC</name>
<feature type="region of interest" description="Disordered" evidence="1">
    <location>
        <begin position="1"/>
        <end position="30"/>
    </location>
</feature>
<evidence type="ECO:0000313" key="3">
    <source>
        <dbReference type="RefSeq" id="XP_016509076.1"/>
    </source>
</evidence>
<evidence type="ECO:0000313" key="2">
    <source>
        <dbReference type="RefSeq" id="XP_016509075.1"/>
    </source>
</evidence>
<sequence length="74" mass="8076">MIKLSQMQDPDCNTDQGVDGEKECESSTEDNKLIDIANTPAKVGIPNAATVVEEDPNAQLSGNKIKRVFKKKKT</sequence>
<accession>A0A1S4D6U3</accession>
<dbReference type="OrthoDB" id="1216583at2759"/>
<protein>
    <submittedName>
        <fullName evidence="2 3">Uncharacterized protein isoform X2</fullName>
    </submittedName>
</protein>
<dbReference type="RefSeq" id="XP_016509077.1">
    <property type="nucleotide sequence ID" value="XM_016653591.1"/>
</dbReference>
<feature type="compositionally biased region" description="Basic and acidic residues" evidence="1">
    <location>
        <begin position="19"/>
        <end position="30"/>
    </location>
</feature>
<dbReference type="AlphaFoldDB" id="A0A1S4D6U3"/>
<dbReference type="RefSeq" id="XP_016509075.1">
    <property type="nucleotide sequence ID" value="XM_016653589.1"/>
</dbReference>
<proteinExistence type="predicted"/>
<evidence type="ECO:0000313" key="4">
    <source>
        <dbReference type="RefSeq" id="XP_016509077.1"/>
    </source>
</evidence>
<organism evidence="3">
    <name type="scientific">Nicotiana tabacum</name>
    <name type="common">Common tobacco</name>
    <dbReference type="NCBI Taxonomy" id="4097"/>
    <lineage>
        <taxon>Eukaryota</taxon>
        <taxon>Viridiplantae</taxon>
        <taxon>Streptophyta</taxon>
        <taxon>Embryophyta</taxon>
        <taxon>Tracheophyta</taxon>
        <taxon>Spermatophyta</taxon>
        <taxon>Magnoliopsida</taxon>
        <taxon>eudicotyledons</taxon>
        <taxon>Gunneridae</taxon>
        <taxon>Pentapetalae</taxon>
        <taxon>asterids</taxon>
        <taxon>lamiids</taxon>
        <taxon>Solanales</taxon>
        <taxon>Solanaceae</taxon>
        <taxon>Nicotianoideae</taxon>
        <taxon>Nicotianeae</taxon>
        <taxon>Nicotiana</taxon>
    </lineage>
</organism>
<dbReference type="RefSeq" id="XP_016509076.1">
    <property type="nucleotide sequence ID" value="XM_016653590.1"/>
</dbReference>
<evidence type="ECO:0000256" key="1">
    <source>
        <dbReference type="SAM" id="MobiDB-lite"/>
    </source>
</evidence>